<comment type="similarity">
    <text evidence="3 11">Belongs to the FliG family.</text>
</comment>
<dbReference type="GO" id="GO:0006935">
    <property type="term" value="P:chemotaxis"/>
    <property type="evidence" value="ECO:0007669"/>
    <property type="project" value="UniProtKB-KW"/>
</dbReference>
<accession>A0A2P6AS13</accession>
<evidence type="ECO:0000259" key="12">
    <source>
        <dbReference type="Pfam" id="PF01706"/>
    </source>
</evidence>
<evidence type="ECO:0000313" key="15">
    <source>
        <dbReference type="EMBL" id="PQA40719.1"/>
    </source>
</evidence>
<evidence type="ECO:0000313" key="16">
    <source>
        <dbReference type="Proteomes" id="UP000243900"/>
    </source>
</evidence>
<feature type="domain" description="Flagellar motor switch protein FliG C-terminal" evidence="12">
    <location>
        <begin position="223"/>
        <end position="330"/>
    </location>
</feature>
<dbReference type="PANTHER" id="PTHR30534:SF0">
    <property type="entry name" value="FLAGELLAR MOTOR SWITCH PROTEIN FLIG"/>
    <property type="match status" value="1"/>
</dbReference>
<sequence length="339" mass="36784">MANELAISQPQPGSADAAMLLLMLGEERAAEVLRYVGSEAVEKIGVAMAGIREVNNDQALAVIDGFGAALSAHTPLGVGVPDYVRQVLVSTLGEEQGRTLADRVLGDSQPVEIDTLRWLDFDTVVHMLRDEHPQIIAITLAHMEPAQAATILDRLEAGLQEDVVLRIATMEKIPQAALMELQTILRSKLSLAGAFKARPVDGARTVAGIINGVGSGTEGRIIEALSKVDRSLTEKIQDLMFVFDNLIGLDDKSMQVLLREVSNDVLALALKGAVEPMREKVFRNMSKRAGEILQEDMEARGPVKMSEVEVAQKEIVTVARRLSEEGQITLATGREDYVE</sequence>
<organism evidence="15 16">
    <name type="scientific">Amnimonas aquatica</name>
    <dbReference type="NCBI Taxonomy" id="2094561"/>
    <lineage>
        <taxon>Bacteria</taxon>
        <taxon>Pseudomonadati</taxon>
        <taxon>Pseudomonadota</taxon>
        <taxon>Gammaproteobacteria</taxon>
        <taxon>Moraxellales</taxon>
        <taxon>Moraxellaceae</taxon>
        <taxon>Amnimonas</taxon>
    </lineage>
</organism>
<gene>
    <name evidence="15" type="primary">fliG</name>
    <name evidence="15" type="ORF">C5O18_06395</name>
</gene>
<dbReference type="PIRSF" id="PIRSF003161">
    <property type="entry name" value="FliG"/>
    <property type="match status" value="1"/>
</dbReference>
<evidence type="ECO:0000256" key="7">
    <source>
        <dbReference type="ARBA" id="ARBA00022779"/>
    </source>
</evidence>
<feature type="domain" description="Flagellar motor switch protein FliG N-terminal" evidence="14">
    <location>
        <begin position="13"/>
        <end position="109"/>
    </location>
</feature>
<keyword evidence="9 11" id="KW-0975">Bacterial flagellum</keyword>
<dbReference type="NCBIfam" id="TIGR00207">
    <property type="entry name" value="fliG"/>
    <property type="match status" value="1"/>
</dbReference>
<dbReference type="Pfam" id="PF01706">
    <property type="entry name" value="FliG_C"/>
    <property type="match status" value="1"/>
</dbReference>
<keyword evidence="8 11" id="KW-0472">Membrane</keyword>
<dbReference type="InterPro" id="IPR011002">
    <property type="entry name" value="FliG_a-hlx"/>
</dbReference>
<comment type="function">
    <text evidence="10 11">FliG is one of three proteins (FliG, FliN, FliM) that forms the rotor-mounted switch complex (C ring), located at the base of the basal body. This complex interacts with the CheY and CheZ chemotaxis proteins, in addition to contacting components of the motor that determine the direction of flagellar rotation.</text>
</comment>
<evidence type="ECO:0000256" key="10">
    <source>
        <dbReference type="ARBA" id="ARBA00025598"/>
    </source>
</evidence>
<dbReference type="PANTHER" id="PTHR30534">
    <property type="entry name" value="FLAGELLAR MOTOR SWITCH PROTEIN FLIG"/>
    <property type="match status" value="1"/>
</dbReference>
<dbReference type="OrthoDB" id="9780302at2"/>
<evidence type="ECO:0000256" key="9">
    <source>
        <dbReference type="ARBA" id="ARBA00023143"/>
    </source>
</evidence>
<dbReference type="InterPro" id="IPR023087">
    <property type="entry name" value="Flg_Motor_Flig_C"/>
</dbReference>
<keyword evidence="16" id="KW-1185">Reference proteome</keyword>
<protein>
    <recommendedName>
        <fullName evidence="4 11">Flagellar motor switch protein FliG</fullName>
    </recommendedName>
</protein>
<feature type="domain" description="Flagellar motor switch protein FliG middle" evidence="13">
    <location>
        <begin position="123"/>
        <end position="191"/>
    </location>
</feature>
<proteinExistence type="inferred from homology"/>
<dbReference type="InterPro" id="IPR000090">
    <property type="entry name" value="Flg_Motor_Flig"/>
</dbReference>
<evidence type="ECO:0000259" key="13">
    <source>
        <dbReference type="Pfam" id="PF14841"/>
    </source>
</evidence>
<keyword evidence="6 11" id="KW-0145">Chemotaxis</keyword>
<name>A0A2P6AS13_9GAMM</name>
<dbReference type="GO" id="GO:0005886">
    <property type="term" value="C:plasma membrane"/>
    <property type="evidence" value="ECO:0007669"/>
    <property type="project" value="UniProtKB-SubCell"/>
</dbReference>
<evidence type="ECO:0000256" key="5">
    <source>
        <dbReference type="ARBA" id="ARBA00022475"/>
    </source>
</evidence>
<evidence type="ECO:0000256" key="4">
    <source>
        <dbReference type="ARBA" id="ARBA00021870"/>
    </source>
</evidence>
<dbReference type="AlphaFoldDB" id="A0A2P6AS13"/>
<dbReference type="Pfam" id="PF14841">
    <property type="entry name" value="FliG_M"/>
    <property type="match status" value="1"/>
</dbReference>
<dbReference type="GO" id="GO:0071973">
    <property type="term" value="P:bacterial-type flagellum-dependent cell motility"/>
    <property type="evidence" value="ECO:0007669"/>
    <property type="project" value="InterPro"/>
</dbReference>
<dbReference type="GO" id="GO:0009425">
    <property type="term" value="C:bacterial-type flagellum basal body"/>
    <property type="evidence" value="ECO:0007669"/>
    <property type="project" value="UniProtKB-SubCell"/>
</dbReference>
<keyword evidence="5 11" id="KW-1003">Cell membrane</keyword>
<comment type="subcellular location">
    <subcellularLocation>
        <location evidence="1 11">Bacterial flagellum basal body</location>
    </subcellularLocation>
    <subcellularLocation>
        <location evidence="2 11">Cell inner membrane</location>
        <topology evidence="2 11">Peripheral membrane protein</topology>
        <orientation evidence="2 11">Cytoplasmic side</orientation>
    </subcellularLocation>
</comment>
<dbReference type="RefSeq" id="WP_105192502.1">
    <property type="nucleotide sequence ID" value="NZ_PTQZ01000137.1"/>
</dbReference>
<keyword evidence="7 11" id="KW-0283">Flagellar rotation</keyword>
<evidence type="ECO:0000256" key="11">
    <source>
        <dbReference type="PIRNR" id="PIRNR003161"/>
    </source>
</evidence>
<evidence type="ECO:0000256" key="8">
    <source>
        <dbReference type="ARBA" id="ARBA00023136"/>
    </source>
</evidence>
<dbReference type="InterPro" id="IPR028263">
    <property type="entry name" value="FliG_N"/>
</dbReference>
<comment type="caution">
    <text evidence="15">The sequence shown here is derived from an EMBL/GenBank/DDBJ whole genome shotgun (WGS) entry which is preliminary data.</text>
</comment>
<keyword evidence="11" id="KW-0997">Cell inner membrane</keyword>
<dbReference type="FunFam" id="1.10.220.30:FF:000001">
    <property type="entry name" value="Flagellar motor switch protein FliG"/>
    <property type="match status" value="1"/>
</dbReference>
<dbReference type="Gene3D" id="1.10.220.30">
    <property type="match status" value="3"/>
</dbReference>
<dbReference type="InterPro" id="IPR032779">
    <property type="entry name" value="FliG_M"/>
</dbReference>
<dbReference type="PRINTS" id="PR00954">
    <property type="entry name" value="FLGMOTORFLIG"/>
</dbReference>
<reference evidence="16" key="1">
    <citation type="submission" date="2018-02" db="EMBL/GenBank/DDBJ databases">
        <title>Genome sequencing of Solimonas sp. HR-BB.</title>
        <authorList>
            <person name="Lee Y."/>
            <person name="Jeon C.O."/>
        </authorList>
    </citation>
    <scope>NUCLEOTIDE SEQUENCE [LARGE SCALE GENOMIC DNA]</scope>
    <source>
        <strain evidence="16">HR-E</strain>
    </source>
</reference>
<keyword evidence="15" id="KW-0969">Cilium</keyword>
<dbReference type="GO" id="GO:0003774">
    <property type="term" value="F:cytoskeletal motor activity"/>
    <property type="evidence" value="ECO:0007669"/>
    <property type="project" value="InterPro"/>
</dbReference>
<evidence type="ECO:0000256" key="6">
    <source>
        <dbReference type="ARBA" id="ARBA00022500"/>
    </source>
</evidence>
<evidence type="ECO:0000256" key="2">
    <source>
        <dbReference type="ARBA" id="ARBA00004515"/>
    </source>
</evidence>
<dbReference type="EMBL" id="PTQZ01000137">
    <property type="protein sequence ID" value="PQA40719.1"/>
    <property type="molecule type" value="Genomic_DNA"/>
</dbReference>
<keyword evidence="15" id="KW-0966">Cell projection</keyword>
<dbReference type="Proteomes" id="UP000243900">
    <property type="component" value="Unassembled WGS sequence"/>
</dbReference>
<dbReference type="Pfam" id="PF14842">
    <property type="entry name" value="FliG_N"/>
    <property type="match status" value="1"/>
</dbReference>
<keyword evidence="15" id="KW-0282">Flagellum</keyword>
<evidence type="ECO:0000259" key="14">
    <source>
        <dbReference type="Pfam" id="PF14842"/>
    </source>
</evidence>
<evidence type="ECO:0000256" key="3">
    <source>
        <dbReference type="ARBA" id="ARBA00010299"/>
    </source>
</evidence>
<evidence type="ECO:0000256" key="1">
    <source>
        <dbReference type="ARBA" id="ARBA00004117"/>
    </source>
</evidence>
<dbReference type="SUPFAM" id="SSF48029">
    <property type="entry name" value="FliG"/>
    <property type="match status" value="2"/>
</dbReference>